<name>K0R6K4_THAOC</name>
<feature type="domain" description="MIR" evidence="5">
    <location>
        <begin position="90"/>
        <end position="145"/>
    </location>
</feature>
<feature type="region of interest" description="Disordered" evidence="3">
    <location>
        <begin position="111"/>
        <end position="137"/>
    </location>
</feature>
<feature type="chain" id="PRO_5003836706" description="MIR domain-containing protein" evidence="4">
    <location>
        <begin position="23"/>
        <end position="219"/>
    </location>
</feature>
<proteinExistence type="predicted"/>
<evidence type="ECO:0000313" key="7">
    <source>
        <dbReference type="Proteomes" id="UP000266841"/>
    </source>
</evidence>
<dbReference type="PROSITE" id="PS50919">
    <property type="entry name" value="MIR"/>
    <property type="match status" value="2"/>
</dbReference>
<protein>
    <recommendedName>
        <fullName evidence="5">MIR domain-containing protein</fullName>
    </recommendedName>
</protein>
<dbReference type="EMBL" id="AGNL01050001">
    <property type="protein sequence ID" value="EJK44231.1"/>
    <property type="molecule type" value="Genomic_DNA"/>
</dbReference>
<dbReference type="Gene3D" id="2.80.10.50">
    <property type="match status" value="1"/>
</dbReference>
<dbReference type="SMART" id="SM00472">
    <property type="entry name" value="MIR"/>
    <property type="match status" value="3"/>
</dbReference>
<dbReference type="InterPro" id="IPR016093">
    <property type="entry name" value="MIR_motif"/>
</dbReference>
<feature type="domain" description="MIR" evidence="5">
    <location>
        <begin position="25"/>
        <end position="81"/>
    </location>
</feature>
<keyword evidence="2" id="KW-0677">Repeat</keyword>
<dbReference type="AlphaFoldDB" id="K0R6K4"/>
<comment type="caution">
    <text evidence="6">The sequence shown here is derived from an EMBL/GenBank/DDBJ whole genome shotgun (WGS) entry which is preliminary data.</text>
</comment>
<accession>K0R6K4</accession>
<gene>
    <name evidence="6" type="ORF">THAOC_37248</name>
</gene>
<evidence type="ECO:0000259" key="5">
    <source>
        <dbReference type="PROSITE" id="PS50919"/>
    </source>
</evidence>
<dbReference type="SUPFAM" id="SSF82109">
    <property type="entry name" value="MIR domain"/>
    <property type="match status" value="1"/>
</dbReference>
<dbReference type="OMA" id="NYWRAME"/>
<keyword evidence="7" id="KW-1185">Reference proteome</keyword>
<dbReference type="PANTHER" id="PTHR46809:SF2">
    <property type="entry name" value="GH21273P"/>
    <property type="match status" value="1"/>
</dbReference>
<dbReference type="OrthoDB" id="5588846at2759"/>
<evidence type="ECO:0000256" key="3">
    <source>
        <dbReference type="SAM" id="MobiDB-lite"/>
    </source>
</evidence>
<organism evidence="6 7">
    <name type="scientific">Thalassiosira oceanica</name>
    <name type="common">Marine diatom</name>
    <dbReference type="NCBI Taxonomy" id="159749"/>
    <lineage>
        <taxon>Eukaryota</taxon>
        <taxon>Sar</taxon>
        <taxon>Stramenopiles</taxon>
        <taxon>Ochrophyta</taxon>
        <taxon>Bacillariophyta</taxon>
        <taxon>Coscinodiscophyceae</taxon>
        <taxon>Thalassiosirophycidae</taxon>
        <taxon>Thalassiosirales</taxon>
        <taxon>Thalassiosiraceae</taxon>
        <taxon>Thalassiosira</taxon>
    </lineage>
</organism>
<dbReference type="eggNOG" id="KOG3358">
    <property type="taxonomic scope" value="Eukaryota"/>
</dbReference>
<evidence type="ECO:0000313" key="6">
    <source>
        <dbReference type="EMBL" id="EJK44231.1"/>
    </source>
</evidence>
<keyword evidence="1 4" id="KW-0732">Signal</keyword>
<evidence type="ECO:0000256" key="4">
    <source>
        <dbReference type="SAM" id="SignalP"/>
    </source>
</evidence>
<evidence type="ECO:0000256" key="2">
    <source>
        <dbReference type="ARBA" id="ARBA00022737"/>
    </source>
</evidence>
<reference evidence="6 7" key="1">
    <citation type="journal article" date="2012" name="Genome Biol.">
        <title>Genome and low-iron response of an oceanic diatom adapted to chronic iron limitation.</title>
        <authorList>
            <person name="Lommer M."/>
            <person name="Specht M."/>
            <person name="Roy A.S."/>
            <person name="Kraemer L."/>
            <person name="Andreson R."/>
            <person name="Gutowska M.A."/>
            <person name="Wolf J."/>
            <person name="Bergner S.V."/>
            <person name="Schilhabel M.B."/>
            <person name="Klostermeier U.C."/>
            <person name="Beiko R.G."/>
            <person name="Rosenstiel P."/>
            <person name="Hippler M."/>
            <person name="Laroche J."/>
        </authorList>
    </citation>
    <scope>NUCLEOTIDE SEQUENCE [LARGE SCALE GENOMIC DNA]</scope>
    <source>
        <strain evidence="6 7">CCMP1005</strain>
    </source>
</reference>
<dbReference type="CDD" id="cd23279">
    <property type="entry name" value="beta-trefoil_MIR_SDF2-like"/>
    <property type="match status" value="1"/>
</dbReference>
<evidence type="ECO:0000256" key="1">
    <source>
        <dbReference type="ARBA" id="ARBA00022729"/>
    </source>
</evidence>
<dbReference type="InterPro" id="IPR036300">
    <property type="entry name" value="MIR_dom_sf"/>
</dbReference>
<dbReference type="Pfam" id="PF02815">
    <property type="entry name" value="MIR"/>
    <property type="match status" value="1"/>
</dbReference>
<sequence length="219" mass="23838">MKTSSIRSIATTFILAASGVSADDENYVGCGSAVKLTHIESGGKYYLTSDERQLQSGSGQQLVTAVANSESPKGLWQIRNGSDEPFCEAGWPVKCGQKIRLTHLQTGSNLHTHGVRSPLSNQHEVTGFGQDGEGDSGDDWIVECSSGGYRSKTHLNRDEPFMLKSGATGRYLGASSTVKFNEQNCGRGCPILNQLEVFGRNRLDDYSHWRIELGVHLTK</sequence>
<feature type="signal peptide" evidence="4">
    <location>
        <begin position="1"/>
        <end position="22"/>
    </location>
</feature>
<dbReference type="PANTHER" id="PTHR46809">
    <property type="entry name" value="STROMAL CELL-DERIVED FACTOR 2-LIKE PROTEIN"/>
    <property type="match status" value="1"/>
</dbReference>
<dbReference type="Proteomes" id="UP000266841">
    <property type="component" value="Unassembled WGS sequence"/>
</dbReference>